<dbReference type="OrthoDB" id="3404503at2"/>
<reference evidence="2" key="1">
    <citation type="submission" date="2011-12" db="EMBL/GenBank/DDBJ databases">
        <title>Complete genome sequence of Streptomyces cattleya strain DSM 46488.</title>
        <authorList>
            <person name="Ou H.-Y."/>
            <person name="Li P."/>
            <person name="Zhao C."/>
            <person name="O'Hagan D."/>
            <person name="Deng Z."/>
        </authorList>
    </citation>
    <scope>NUCLEOTIDE SEQUENCE [LARGE SCALE GENOMIC DNA]</scope>
    <source>
        <strain evidence="2">ATCC 35852 / DSM 46488 / JCM 4925 / NBRC 14057 / NRRL 8057</strain>
    </source>
</reference>
<sequence length="136" mass="15780">MVTTAKANKDKGYRWEKQALDHIRAAFPEIDPEEIRRHGTLYGVNDRGDITLAPLAFVFEMKNVQRFDLARFMRELKRELEHNPQATNGAVVIKARLKGTGEAYSVMPFDSLLSLVRENWDLKRLLRQERQLRKAG</sequence>
<dbReference type="STRING" id="1003195.SCATT_16540"/>
<dbReference type="KEGG" id="sct:SCAT_1657"/>
<proteinExistence type="predicted"/>
<evidence type="ECO:0000313" key="2">
    <source>
        <dbReference type="Proteomes" id="UP000007842"/>
    </source>
</evidence>
<protein>
    <recommendedName>
        <fullName evidence="3">Holliday junction resolvase</fullName>
    </recommendedName>
</protein>
<accession>F8JPX2</accession>
<dbReference type="RefSeq" id="WP_014142415.1">
    <property type="nucleotide sequence ID" value="NC_016111.1"/>
</dbReference>
<keyword evidence="2" id="KW-1185">Reference proteome</keyword>
<dbReference type="AlphaFoldDB" id="F8JPX2"/>
<evidence type="ECO:0000313" key="1">
    <source>
        <dbReference type="EMBL" id="AEW94025.1"/>
    </source>
</evidence>
<gene>
    <name evidence="1" type="ordered locus">SCATT_16540</name>
</gene>
<dbReference type="HOGENOM" id="CLU_1874219_0_0_11"/>
<evidence type="ECO:0008006" key="3">
    <source>
        <dbReference type="Google" id="ProtNLM"/>
    </source>
</evidence>
<organism evidence="1 2">
    <name type="scientific">Streptantibioticus cattleyicolor (strain ATCC 35852 / DSM 46488 / JCM 4925 / NBRC 14057 / NRRL 8057)</name>
    <name type="common">Streptomyces cattleya</name>
    <dbReference type="NCBI Taxonomy" id="1003195"/>
    <lineage>
        <taxon>Bacteria</taxon>
        <taxon>Bacillati</taxon>
        <taxon>Actinomycetota</taxon>
        <taxon>Actinomycetes</taxon>
        <taxon>Kitasatosporales</taxon>
        <taxon>Streptomycetaceae</taxon>
        <taxon>Streptantibioticus</taxon>
    </lineage>
</organism>
<dbReference type="KEGG" id="scy:SCATT_16540"/>
<dbReference type="Proteomes" id="UP000007842">
    <property type="component" value="Chromosome"/>
</dbReference>
<dbReference type="EMBL" id="CP003219">
    <property type="protein sequence ID" value="AEW94025.1"/>
    <property type="molecule type" value="Genomic_DNA"/>
</dbReference>
<dbReference type="PATRIC" id="fig|1003195.11.peg.3221"/>
<accession>G8WNZ2</accession>
<name>F8JPX2_STREN</name>